<dbReference type="OrthoDB" id="8949317at2759"/>
<sequence length="87" mass="9881">MELFAPCFAPYEREQNDNAQNQFVRHHQILVDGLNTSQVKDCWICTHAPVTPTSLPFLAVPVPPEELLAWTNETKAVSTAKETRDSW</sequence>
<evidence type="ECO:0000313" key="2">
    <source>
        <dbReference type="Proteomes" id="UP000770717"/>
    </source>
</evidence>
<dbReference type="EMBL" id="WNTK01044264">
    <property type="protein sequence ID" value="KAG9460727.1"/>
    <property type="molecule type" value="Genomic_DNA"/>
</dbReference>
<name>A0A8J6AZ00_ELECQ</name>
<dbReference type="AlphaFoldDB" id="A0A8J6AZ00"/>
<gene>
    <name evidence="1" type="ORF">GDO78_019940</name>
</gene>
<dbReference type="Proteomes" id="UP000770717">
    <property type="component" value="Unassembled WGS sequence"/>
</dbReference>
<organism evidence="1 2">
    <name type="scientific">Eleutherodactylus coqui</name>
    <name type="common">Puerto Rican coqui</name>
    <dbReference type="NCBI Taxonomy" id="57060"/>
    <lineage>
        <taxon>Eukaryota</taxon>
        <taxon>Metazoa</taxon>
        <taxon>Chordata</taxon>
        <taxon>Craniata</taxon>
        <taxon>Vertebrata</taxon>
        <taxon>Euteleostomi</taxon>
        <taxon>Amphibia</taxon>
        <taxon>Batrachia</taxon>
        <taxon>Anura</taxon>
        <taxon>Neobatrachia</taxon>
        <taxon>Hyloidea</taxon>
        <taxon>Eleutherodactylidae</taxon>
        <taxon>Eleutherodactylinae</taxon>
        <taxon>Eleutherodactylus</taxon>
        <taxon>Eleutherodactylus</taxon>
    </lineage>
</organism>
<reference evidence="1" key="1">
    <citation type="thesis" date="2020" institute="ProQuest LLC" country="789 East Eisenhower Parkway, Ann Arbor, MI, USA">
        <title>Comparative Genomics and Chromosome Evolution.</title>
        <authorList>
            <person name="Mudd A.B."/>
        </authorList>
    </citation>
    <scope>NUCLEOTIDE SEQUENCE</scope>
    <source>
        <strain evidence="1">HN-11 Male</strain>
        <tissue evidence="1">Kidney and liver</tissue>
    </source>
</reference>
<protein>
    <submittedName>
        <fullName evidence="1">Uncharacterized protein</fullName>
    </submittedName>
</protein>
<evidence type="ECO:0000313" key="1">
    <source>
        <dbReference type="EMBL" id="KAG9460727.1"/>
    </source>
</evidence>
<comment type="caution">
    <text evidence="1">The sequence shown here is derived from an EMBL/GenBank/DDBJ whole genome shotgun (WGS) entry which is preliminary data.</text>
</comment>
<accession>A0A8J6AZ00</accession>
<proteinExistence type="predicted"/>
<keyword evidence="2" id="KW-1185">Reference proteome</keyword>